<dbReference type="VEuPathDB" id="GiardiaDB:GL50581_1186"/>
<dbReference type="Proteomes" id="UP000018320">
    <property type="component" value="Unassembled WGS sequence"/>
</dbReference>
<dbReference type="Gene3D" id="2.40.100.10">
    <property type="entry name" value="Cyclophilin-like"/>
    <property type="match status" value="1"/>
</dbReference>
<evidence type="ECO:0000256" key="4">
    <source>
        <dbReference type="RuleBase" id="RU363019"/>
    </source>
</evidence>
<keyword evidence="2 4" id="KW-0697">Rotamase</keyword>
<dbReference type="PANTHER" id="PTHR11071:SF561">
    <property type="entry name" value="PEPTIDYL-PROLYL CIS-TRANS ISOMERASE D-RELATED"/>
    <property type="match status" value="1"/>
</dbReference>
<evidence type="ECO:0000256" key="3">
    <source>
        <dbReference type="ARBA" id="ARBA00023235"/>
    </source>
</evidence>
<evidence type="ECO:0000259" key="6">
    <source>
        <dbReference type="PROSITE" id="PS50072"/>
    </source>
</evidence>
<keyword evidence="3 4" id="KW-0413">Isomerase</keyword>
<keyword evidence="5" id="KW-1133">Transmembrane helix</keyword>
<dbReference type="VEuPathDB" id="GiardiaDB:DHA2_17000"/>
<dbReference type="PANTHER" id="PTHR11071">
    <property type="entry name" value="PEPTIDYL-PROLYL CIS-TRANS ISOMERASE"/>
    <property type="match status" value="1"/>
</dbReference>
<dbReference type="PROSITE" id="PS00170">
    <property type="entry name" value="CSA_PPIASE_1"/>
    <property type="match status" value="1"/>
</dbReference>
<dbReference type="InterPro" id="IPR029000">
    <property type="entry name" value="Cyclophilin-like_dom_sf"/>
</dbReference>
<sequence length="230" mass="25492">VLSDSGPSSQPLLRKYLQNCTKSKNDMEGSFVINLGWGEMLLFFVCLLVVLAKKSPEITDHVIFEVRQGSATLGNITLGLFGKVAPKTVTNFVEISKGSHGYSYEGSKFHRVIANFMIQGGDFERGDGRGGYSIYGSEFDDENFQLEHRIGSLSMANRGRNTNGSQFFICTVVTPWLNGKHVVFGHVVDGMTVVKTIENVKKDPQDRPLEDVVISAVYVTKPDPYTLDSW</sequence>
<keyword evidence="5" id="KW-0812">Transmembrane</keyword>
<dbReference type="EC" id="5.2.1.8" evidence="4"/>
<name>V6TEN6_GIAIN</name>
<keyword evidence="5" id="KW-0472">Membrane</keyword>
<protein>
    <recommendedName>
        <fullName evidence="4">Peptidyl-prolyl cis-trans isomerase</fullName>
        <shortName evidence="4">PPIase</shortName>
        <ecNumber evidence="4">5.2.1.8</ecNumber>
    </recommendedName>
</protein>
<evidence type="ECO:0000256" key="1">
    <source>
        <dbReference type="ARBA" id="ARBA00000971"/>
    </source>
</evidence>
<dbReference type="AlphaFoldDB" id="V6TEN6"/>
<dbReference type="GO" id="GO:0003755">
    <property type="term" value="F:peptidyl-prolyl cis-trans isomerase activity"/>
    <property type="evidence" value="ECO:0007669"/>
    <property type="project" value="UniProtKB-UniRule"/>
</dbReference>
<reference evidence="7 8" key="2">
    <citation type="journal article" date="2013" name="Genome Biol. Evol.">
        <title>Genome sequencing of Giardia lamblia genotypes A2 and B isolates (DH and GS) and comparative analysis with the genomes of genotypes A1 and E (WB and Pig).</title>
        <authorList>
            <person name="Adam R.D."/>
            <person name="Dahlstrom E.W."/>
            <person name="Martens C.A."/>
            <person name="Bruno D.P."/>
            <person name="Barbian K.D."/>
            <person name="Ricklefs S.M."/>
            <person name="Hernandez M.M."/>
            <person name="Narla N.P."/>
            <person name="Patel R.B."/>
            <person name="Porcella S.F."/>
            <person name="Nash T.E."/>
        </authorList>
    </citation>
    <scope>NUCLEOTIDE SEQUENCE [LARGE SCALE GENOMIC DNA]</scope>
    <source>
        <strain evidence="7 8">DH</strain>
    </source>
</reference>
<evidence type="ECO:0000313" key="7">
    <source>
        <dbReference type="EMBL" id="ESU36862.1"/>
    </source>
</evidence>
<feature type="domain" description="PPIase cyclophilin-type" evidence="6">
    <location>
        <begin position="63"/>
        <end position="219"/>
    </location>
</feature>
<dbReference type="GO" id="GO:0005737">
    <property type="term" value="C:cytoplasm"/>
    <property type="evidence" value="ECO:0007669"/>
    <property type="project" value="TreeGrafter"/>
</dbReference>
<dbReference type="GO" id="GO:0016018">
    <property type="term" value="F:cyclosporin A binding"/>
    <property type="evidence" value="ECO:0007669"/>
    <property type="project" value="TreeGrafter"/>
</dbReference>
<dbReference type="GO" id="GO:0006457">
    <property type="term" value="P:protein folding"/>
    <property type="evidence" value="ECO:0007669"/>
    <property type="project" value="InterPro"/>
</dbReference>
<dbReference type="FunFam" id="2.40.100.10:FF:000001">
    <property type="entry name" value="Peptidyl-prolyl cis-trans isomerase"/>
    <property type="match status" value="1"/>
</dbReference>
<dbReference type="InterPro" id="IPR002130">
    <property type="entry name" value="Cyclophilin-type_PPIase_dom"/>
</dbReference>
<dbReference type="InterPro" id="IPR020892">
    <property type="entry name" value="Cyclophilin-type_PPIase_CS"/>
</dbReference>
<dbReference type="PRINTS" id="PR00153">
    <property type="entry name" value="CSAPPISMRASE"/>
</dbReference>
<comment type="caution">
    <text evidence="7">The sequence shown here is derived from an EMBL/GenBank/DDBJ whole genome shotgun (WGS) entry which is preliminary data.</text>
</comment>
<evidence type="ECO:0000256" key="2">
    <source>
        <dbReference type="ARBA" id="ARBA00023110"/>
    </source>
</evidence>
<dbReference type="PROSITE" id="PS50072">
    <property type="entry name" value="CSA_PPIASE_2"/>
    <property type="match status" value="1"/>
</dbReference>
<feature type="transmembrane region" description="Helical" evidence="5">
    <location>
        <begin position="31"/>
        <end position="51"/>
    </location>
</feature>
<dbReference type="VEuPathDB" id="GiardiaDB:QR46_2731"/>
<organism evidence="7 8">
    <name type="scientific">Giardia intestinalis</name>
    <name type="common">Giardia lamblia</name>
    <dbReference type="NCBI Taxonomy" id="5741"/>
    <lineage>
        <taxon>Eukaryota</taxon>
        <taxon>Metamonada</taxon>
        <taxon>Diplomonadida</taxon>
        <taxon>Hexamitidae</taxon>
        <taxon>Giardiinae</taxon>
        <taxon>Giardia</taxon>
    </lineage>
</organism>
<accession>V6TEN6</accession>
<reference evidence="8" key="1">
    <citation type="submission" date="2012-02" db="EMBL/GenBank/DDBJ databases">
        <title>Genome sequencing of Giardia lamblia Genotypes A2 and B isolates (DH and GS) and comparative analysis with the genomes of Genotypes A1 and E (WB and Pig).</title>
        <authorList>
            <person name="Adam R."/>
            <person name="Dahlstrom E."/>
            <person name="Martens C."/>
            <person name="Bruno D."/>
            <person name="Barbian K."/>
            <person name="Porcella S.F."/>
            <person name="Nash T."/>
        </authorList>
    </citation>
    <scope>NUCLEOTIDE SEQUENCE</scope>
    <source>
        <strain evidence="8">DH</strain>
    </source>
</reference>
<gene>
    <name evidence="7" type="ORF">DHA2_17000</name>
</gene>
<evidence type="ECO:0000313" key="8">
    <source>
        <dbReference type="Proteomes" id="UP000018320"/>
    </source>
</evidence>
<comment type="catalytic activity">
    <reaction evidence="1 4">
        <text>[protein]-peptidylproline (omega=180) = [protein]-peptidylproline (omega=0)</text>
        <dbReference type="Rhea" id="RHEA:16237"/>
        <dbReference type="Rhea" id="RHEA-COMP:10747"/>
        <dbReference type="Rhea" id="RHEA-COMP:10748"/>
        <dbReference type="ChEBI" id="CHEBI:83833"/>
        <dbReference type="ChEBI" id="CHEBI:83834"/>
        <dbReference type="EC" id="5.2.1.8"/>
    </reaction>
</comment>
<dbReference type="SUPFAM" id="SSF50891">
    <property type="entry name" value="Cyclophilin-like"/>
    <property type="match status" value="1"/>
</dbReference>
<dbReference type="Pfam" id="PF00160">
    <property type="entry name" value="Pro_isomerase"/>
    <property type="match status" value="1"/>
</dbReference>
<proteinExistence type="inferred from homology"/>
<comment type="similarity">
    <text evidence="4">Belongs to the cyclophilin-type PPIase family.</text>
</comment>
<feature type="non-terminal residue" evidence="7">
    <location>
        <position position="1"/>
    </location>
</feature>
<evidence type="ECO:0000256" key="5">
    <source>
        <dbReference type="SAM" id="Phobius"/>
    </source>
</evidence>
<dbReference type="EMBL" id="AHGT01000038">
    <property type="protein sequence ID" value="ESU36862.1"/>
    <property type="molecule type" value="Genomic_DNA"/>
</dbReference>
<comment type="function">
    <text evidence="4">PPIases accelerate the folding of proteins. It catalyzes the cis-trans isomerization of proline imidic peptide bonds in oligopeptides.</text>
</comment>
<dbReference type="VEuPathDB" id="GiardiaDB:GL50803_0017000"/>